<dbReference type="PANTHER" id="PTHR12526:SF630">
    <property type="entry name" value="GLYCOSYLTRANSFERASE"/>
    <property type="match status" value="1"/>
</dbReference>
<dbReference type="Pfam" id="PF13439">
    <property type="entry name" value="Glyco_transf_4"/>
    <property type="match status" value="1"/>
</dbReference>
<evidence type="ECO:0000313" key="4">
    <source>
        <dbReference type="Proteomes" id="UP000641454"/>
    </source>
</evidence>
<evidence type="ECO:0000259" key="2">
    <source>
        <dbReference type="Pfam" id="PF13439"/>
    </source>
</evidence>
<reference evidence="3 4" key="1">
    <citation type="submission" date="2020-08" db="EMBL/GenBank/DDBJ databases">
        <title>Description of novel Flavobacterium F-392 isolate.</title>
        <authorList>
            <person name="Saticioglu I.B."/>
            <person name="Duman M."/>
            <person name="Altun S."/>
        </authorList>
    </citation>
    <scope>NUCLEOTIDE SEQUENCE [LARGE SCALE GENOMIC DNA]</scope>
    <source>
        <strain evidence="3 4">F-392</strain>
    </source>
</reference>
<dbReference type="SUPFAM" id="SSF53756">
    <property type="entry name" value="UDP-Glycosyltransferase/glycogen phosphorylase"/>
    <property type="match status" value="1"/>
</dbReference>
<feature type="domain" description="Glycosyl transferase family 1" evidence="1">
    <location>
        <begin position="180"/>
        <end position="335"/>
    </location>
</feature>
<keyword evidence="4" id="KW-1185">Reference proteome</keyword>
<dbReference type="InterPro" id="IPR028098">
    <property type="entry name" value="Glyco_trans_4-like_N"/>
</dbReference>
<organism evidence="3 4">
    <name type="scientific">Flavobacterium muglaense</name>
    <dbReference type="NCBI Taxonomy" id="2764716"/>
    <lineage>
        <taxon>Bacteria</taxon>
        <taxon>Pseudomonadati</taxon>
        <taxon>Bacteroidota</taxon>
        <taxon>Flavobacteriia</taxon>
        <taxon>Flavobacteriales</taxon>
        <taxon>Flavobacteriaceae</taxon>
        <taxon>Flavobacterium</taxon>
    </lineage>
</organism>
<dbReference type="Pfam" id="PF00534">
    <property type="entry name" value="Glycos_transf_1"/>
    <property type="match status" value="1"/>
</dbReference>
<feature type="domain" description="Glycosyltransferase subfamily 4-like N-terminal" evidence="2">
    <location>
        <begin position="12"/>
        <end position="155"/>
    </location>
</feature>
<proteinExistence type="predicted"/>
<dbReference type="PANTHER" id="PTHR12526">
    <property type="entry name" value="GLYCOSYLTRANSFERASE"/>
    <property type="match status" value="1"/>
</dbReference>
<gene>
    <name evidence="3" type="ORF">H8R25_04055</name>
</gene>
<dbReference type="Proteomes" id="UP000641454">
    <property type="component" value="Unassembled WGS sequence"/>
</dbReference>
<accession>A0A923SEJ0</accession>
<dbReference type="GO" id="GO:0016757">
    <property type="term" value="F:glycosyltransferase activity"/>
    <property type="evidence" value="ECO:0007669"/>
    <property type="project" value="InterPro"/>
</dbReference>
<evidence type="ECO:0000313" key="3">
    <source>
        <dbReference type="EMBL" id="MBC5843612.1"/>
    </source>
</evidence>
<dbReference type="AlphaFoldDB" id="A0A923SEJ0"/>
<sequence>MRIIQIIDSLEIGGAERMAVNYANALADEIDFSGLVVSRKEGALQEQLNEKVDYLFLNKKASFDLWALWRLRKFVLKNQVAIIHAHSTSFFIAFLLKLICPSVKMIWHDHYGNSEFLDKRSVWLLKTILPFFAGVIVVNQKLKNWASNELHFSNSLYLPNFVSEQNYNNENKTTILHGIDGKRIVCLANLRFQKNHFLVLRLAEKLLKTNPDWTFHLVGKDFQDEYATTIKNQITDKGLSEQVYLYDSITAIAAVLEQSTIGILTSQSEGLPLALLEYGLFKKPVVVTNVGEVATVVTQDVNGLVIALDNEQLFLDSLVKLINDESLRVQLGNRLYQTINDKYTGESVVEHYMNWIKRTIKNE</sequence>
<name>A0A923SEJ0_9FLAO</name>
<dbReference type="RefSeq" id="WP_187017283.1">
    <property type="nucleotide sequence ID" value="NZ_JACRUK010000005.1"/>
</dbReference>
<evidence type="ECO:0000259" key="1">
    <source>
        <dbReference type="Pfam" id="PF00534"/>
    </source>
</evidence>
<dbReference type="CDD" id="cd03801">
    <property type="entry name" value="GT4_PimA-like"/>
    <property type="match status" value="1"/>
</dbReference>
<dbReference type="InterPro" id="IPR001296">
    <property type="entry name" value="Glyco_trans_1"/>
</dbReference>
<dbReference type="Gene3D" id="3.40.50.2000">
    <property type="entry name" value="Glycogen Phosphorylase B"/>
    <property type="match status" value="2"/>
</dbReference>
<dbReference type="EMBL" id="JACRUL010000005">
    <property type="protein sequence ID" value="MBC5843612.1"/>
    <property type="molecule type" value="Genomic_DNA"/>
</dbReference>
<protein>
    <submittedName>
        <fullName evidence="3">Glycosyltransferase family 4 protein</fullName>
    </submittedName>
</protein>
<comment type="caution">
    <text evidence="3">The sequence shown here is derived from an EMBL/GenBank/DDBJ whole genome shotgun (WGS) entry which is preliminary data.</text>
</comment>